<evidence type="ECO:0000256" key="6">
    <source>
        <dbReference type="ARBA" id="ARBA00022840"/>
    </source>
</evidence>
<comment type="caution">
    <text evidence="12">The sequence shown here is derived from an EMBL/GenBank/DDBJ whole genome shotgun (WGS) entry which is preliminary data.</text>
</comment>
<keyword evidence="5" id="KW-0418">Kinase</keyword>
<accession>A0A851P7U0</accession>
<keyword evidence="3" id="KW-0808">Transferase</keyword>
<evidence type="ECO:0000256" key="5">
    <source>
        <dbReference type="ARBA" id="ARBA00022777"/>
    </source>
</evidence>
<dbReference type="GO" id="GO:0005524">
    <property type="term" value="F:ATP binding"/>
    <property type="evidence" value="ECO:0007669"/>
    <property type="project" value="UniProtKB-KW"/>
</dbReference>
<reference evidence="12" key="1">
    <citation type="submission" date="2019-09" db="EMBL/GenBank/DDBJ databases">
        <title>Bird 10,000 Genomes (B10K) Project - Family phase.</title>
        <authorList>
            <person name="Zhang G."/>
        </authorList>
    </citation>
    <scope>NUCLEOTIDE SEQUENCE</scope>
    <source>
        <strain evidence="12">B10K-DU-001-08</strain>
        <tissue evidence="12">Muscle</tissue>
    </source>
</reference>
<evidence type="ECO:0000256" key="9">
    <source>
        <dbReference type="ARBA" id="ARBA00072818"/>
    </source>
</evidence>
<evidence type="ECO:0000256" key="4">
    <source>
        <dbReference type="ARBA" id="ARBA00022741"/>
    </source>
</evidence>
<keyword evidence="13" id="KW-1185">Reference proteome</keyword>
<dbReference type="EMBL" id="WBMW01004229">
    <property type="protein sequence ID" value="NXC47102.1"/>
    <property type="molecule type" value="Genomic_DNA"/>
</dbReference>
<feature type="non-terminal residue" evidence="12">
    <location>
        <position position="1"/>
    </location>
</feature>
<dbReference type="FunFam" id="1.25.10.10:FF:000579">
    <property type="entry name" value="Serine/threonine kinase like domain containing 1"/>
    <property type="match status" value="1"/>
</dbReference>
<evidence type="ECO:0000256" key="10">
    <source>
        <dbReference type="ARBA" id="ARBA00079669"/>
    </source>
</evidence>
<evidence type="ECO:0000256" key="7">
    <source>
        <dbReference type="ARBA" id="ARBA00047899"/>
    </source>
</evidence>
<gene>
    <name evidence="12" type="primary">Stkld1_1</name>
    <name evidence="12" type="ORF">PENPIL_R11371</name>
</gene>
<organism evidence="12 13">
    <name type="scientific">Penelope pileata</name>
    <dbReference type="NCBI Taxonomy" id="1118817"/>
    <lineage>
        <taxon>Eukaryota</taxon>
        <taxon>Metazoa</taxon>
        <taxon>Chordata</taxon>
        <taxon>Craniata</taxon>
        <taxon>Vertebrata</taxon>
        <taxon>Euteleostomi</taxon>
        <taxon>Archelosauria</taxon>
        <taxon>Archosauria</taxon>
        <taxon>Dinosauria</taxon>
        <taxon>Saurischia</taxon>
        <taxon>Theropoda</taxon>
        <taxon>Coelurosauria</taxon>
        <taxon>Aves</taxon>
        <taxon>Neognathae</taxon>
        <taxon>Galloanserae</taxon>
        <taxon>Galliformes</taxon>
        <taxon>Cracidae</taxon>
        <taxon>Penelope</taxon>
    </lineage>
</organism>
<feature type="non-terminal residue" evidence="12">
    <location>
        <position position="307"/>
    </location>
</feature>
<dbReference type="EC" id="2.7.11.1" evidence="1"/>
<dbReference type="Gene3D" id="1.25.10.10">
    <property type="entry name" value="Leucine-rich Repeat Variant"/>
    <property type="match status" value="1"/>
</dbReference>
<dbReference type="SUPFAM" id="SSF48371">
    <property type="entry name" value="ARM repeat"/>
    <property type="match status" value="1"/>
</dbReference>
<comment type="catalytic activity">
    <reaction evidence="8">
        <text>L-seryl-[protein] + ATP = O-phospho-L-seryl-[protein] + ADP + H(+)</text>
        <dbReference type="Rhea" id="RHEA:17989"/>
        <dbReference type="Rhea" id="RHEA-COMP:9863"/>
        <dbReference type="Rhea" id="RHEA-COMP:11604"/>
        <dbReference type="ChEBI" id="CHEBI:15378"/>
        <dbReference type="ChEBI" id="CHEBI:29999"/>
        <dbReference type="ChEBI" id="CHEBI:30616"/>
        <dbReference type="ChEBI" id="CHEBI:83421"/>
        <dbReference type="ChEBI" id="CHEBI:456216"/>
        <dbReference type="EC" id="2.7.11.1"/>
    </reaction>
</comment>
<keyword evidence="4" id="KW-0547">Nucleotide-binding</keyword>
<evidence type="ECO:0000256" key="2">
    <source>
        <dbReference type="ARBA" id="ARBA00022527"/>
    </source>
</evidence>
<name>A0A851P7U0_9GALL</name>
<dbReference type="Proteomes" id="UP000613066">
    <property type="component" value="Unassembled WGS sequence"/>
</dbReference>
<evidence type="ECO:0000256" key="11">
    <source>
        <dbReference type="ARBA" id="ARBA00081628"/>
    </source>
</evidence>
<keyword evidence="6" id="KW-0067">ATP-binding</keyword>
<dbReference type="InterPro" id="IPR011989">
    <property type="entry name" value="ARM-like"/>
</dbReference>
<proteinExistence type="predicted"/>
<evidence type="ECO:0000313" key="12">
    <source>
        <dbReference type="EMBL" id="NXC47102.1"/>
    </source>
</evidence>
<protein>
    <recommendedName>
        <fullName evidence="9">Serine/threonine kinase-like domain-containing protein STKLD1</fullName>
        <ecNumber evidence="1">2.7.11.1</ecNumber>
    </recommendedName>
    <alternativeName>
        <fullName evidence="11">Serine/threonine kinase-like domain-containing protein 1</fullName>
    </alternativeName>
    <alternativeName>
        <fullName evidence="10">Sugen kinase 071</fullName>
    </alternativeName>
</protein>
<evidence type="ECO:0000256" key="8">
    <source>
        <dbReference type="ARBA" id="ARBA00048679"/>
    </source>
</evidence>
<dbReference type="PANTHER" id="PTHR24363">
    <property type="entry name" value="SERINE/THREONINE PROTEIN KINASE"/>
    <property type="match status" value="1"/>
</dbReference>
<comment type="catalytic activity">
    <reaction evidence="7">
        <text>L-threonyl-[protein] + ATP = O-phospho-L-threonyl-[protein] + ADP + H(+)</text>
        <dbReference type="Rhea" id="RHEA:46608"/>
        <dbReference type="Rhea" id="RHEA-COMP:11060"/>
        <dbReference type="Rhea" id="RHEA-COMP:11605"/>
        <dbReference type="ChEBI" id="CHEBI:15378"/>
        <dbReference type="ChEBI" id="CHEBI:30013"/>
        <dbReference type="ChEBI" id="CHEBI:30616"/>
        <dbReference type="ChEBI" id="CHEBI:61977"/>
        <dbReference type="ChEBI" id="CHEBI:456216"/>
        <dbReference type="EC" id="2.7.11.1"/>
    </reaction>
</comment>
<dbReference type="InterPro" id="IPR016024">
    <property type="entry name" value="ARM-type_fold"/>
</dbReference>
<evidence type="ECO:0000256" key="3">
    <source>
        <dbReference type="ARBA" id="ARBA00022679"/>
    </source>
</evidence>
<dbReference type="AlphaFoldDB" id="A0A851P7U0"/>
<dbReference type="OrthoDB" id="248923at2759"/>
<dbReference type="GO" id="GO:0004674">
    <property type="term" value="F:protein serine/threonine kinase activity"/>
    <property type="evidence" value="ECO:0007669"/>
    <property type="project" value="UniProtKB-KW"/>
</dbReference>
<keyword evidence="2" id="KW-0723">Serine/threonine-protein kinase</keyword>
<evidence type="ECO:0000313" key="13">
    <source>
        <dbReference type="Proteomes" id="UP000613066"/>
    </source>
</evidence>
<evidence type="ECO:0000256" key="1">
    <source>
        <dbReference type="ARBA" id="ARBA00012513"/>
    </source>
</evidence>
<dbReference type="PANTHER" id="PTHR24363:SF0">
    <property type="entry name" value="SERINE_THREONINE KINASE LIKE DOMAIN CONTAINING 1"/>
    <property type="match status" value="1"/>
</dbReference>
<sequence>EFMQEFWDIEEAQSRAIQHLASSVRDENVVSYLPVFTESITSAMKNHIDSLKLQEDGCRSLIEILTKATERGGCVTLDENVTNSLLESVRKHSENEEFVSLVCPVLMMISATEVAAENLREAGLISDLLSMLKSYLHNERICYTSCAVLWSLAVSENNVDEALLKSAVPLTTAVIQEHLQNGAVIETACSALWVLSLQDCVAENDYEPITALLMDAIRMNLQRPMLVKNSCLALASLIRISEIAAFRFLIDPKGSGINLIKDAYRFYRDDPEVVENICMLINEMAQYDDVALDMASQQMEELLSEIK</sequence>